<comment type="catalytic activity">
    <reaction evidence="14">
        <text>prephenate + NAD(+) = 3-(4-hydroxyphenyl)pyruvate + CO2 + NADH</text>
        <dbReference type="Rhea" id="RHEA:13869"/>
        <dbReference type="ChEBI" id="CHEBI:16526"/>
        <dbReference type="ChEBI" id="CHEBI:29934"/>
        <dbReference type="ChEBI" id="CHEBI:36242"/>
        <dbReference type="ChEBI" id="CHEBI:57540"/>
        <dbReference type="ChEBI" id="CHEBI:57945"/>
        <dbReference type="EC" id="1.3.1.12"/>
    </reaction>
</comment>
<keyword evidence="12 15" id="KW-0057">Aromatic amino acid biosynthesis</keyword>
<accession>A0A239A4Q0</accession>
<feature type="binding site" evidence="15">
    <location>
        <position position="322"/>
    </location>
    <ligand>
        <name>3-phosphoshikimate</name>
        <dbReference type="ChEBI" id="CHEBI:145989"/>
    </ligand>
</feature>
<evidence type="ECO:0000313" key="18">
    <source>
        <dbReference type="Proteomes" id="UP000242915"/>
    </source>
</evidence>
<dbReference type="NCBIfam" id="TIGR01356">
    <property type="entry name" value="aroA"/>
    <property type="match status" value="1"/>
</dbReference>
<protein>
    <recommendedName>
        <fullName evidence="15">3-phosphoshikimate 1-carboxyvinyltransferase</fullName>
        <ecNumber evidence="15">2.5.1.19</ecNumber>
    </recommendedName>
    <alternativeName>
        <fullName evidence="15">5-enolpyruvylshikimate-3-phosphate synthase</fullName>
        <shortName evidence="15">EPSP synthase</shortName>
        <shortName evidence="15">EPSPS</shortName>
    </alternativeName>
</protein>
<keyword evidence="8 15" id="KW-0028">Amino-acid biosynthesis</keyword>
<feature type="binding site" evidence="15">
    <location>
        <position position="321"/>
    </location>
    <ligand>
        <name>phosphoenolpyruvate</name>
        <dbReference type="ChEBI" id="CHEBI:58702"/>
    </ligand>
</feature>
<dbReference type="InterPro" id="IPR001986">
    <property type="entry name" value="Enolpyruvate_Tfrase_dom"/>
</dbReference>
<evidence type="ECO:0000256" key="14">
    <source>
        <dbReference type="ARBA" id="ARBA00049260"/>
    </source>
</evidence>
<dbReference type="CDD" id="cd01556">
    <property type="entry name" value="EPSP_synthase"/>
    <property type="match status" value="1"/>
</dbReference>
<dbReference type="Gene3D" id="3.40.50.720">
    <property type="entry name" value="NAD(P)-binding Rossmann-like Domain"/>
    <property type="match status" value="1"/>
</dbReference>
<keyword evidence="18" id="KW-1185">Reference proteome</keyword>
<comment type="function">
    <text evidence="1 15">Catalyzes the transfer of the enolpyruvyl moiety of phosphoenolpyruvate (PEP) to the 5-hydroxyl of shikimate-3-phosphate (S3P) to produce enolpyruvyl shikimate-3-phosphate and inorganic phosphate.</text>
</comment>
<feature type="active site" description="Proton acceptor" evidence="15">
    <location>
        <position position="615"/>
    </location>
</feature>
<dbReference type="PROSITE" id="PS00104">
    <property type="entry name" value="EPSP_SYNTHASE_1"/>
    <property type="match status" value="1"/>
</dbReference>
<dbReference type="GO" id="GO:0008977">
    <property type="term" value="F:prephenate dehydrogenase (NAD+) activity"/>
    <property type="evidence" value="ECO:0007669"/>
    <property type="project" value="UniProtKB-EC"/>
</dbReference>
<dbReference type="FunFam" id="3.40.50.720:FF:000208">
    <property type="entry name" value="Prephenate dehydrogenase"/>
    <property type="match status" value="1"/>
</dbReference>
<dbReference type="Gene3D" id="1.10.3660.10">
    <property type="entry name" value="6-phosphogluconate dehydrogenase C-terminal like domain"/>
    <property type="match status" value="1"/>
</dbReference>
<comment type="subunit">
    <text evidence="15">Monomer.</text>
</comment>
<dbReference type="FunFam" id="3.65.10.10:FF:000006">
    <property type="entry name" value="3-phosphoshikimate 1-carboxyvinyltransferase"/>
    <property type="match status" value="1"/>
</dbReference>
<comment type="similarity">
    <text evidence="4">Belongs to the prephenate/arogenate dehydrogenase family.</text>
</comment>
<comment type="caution">
    <text evidence="15">Lacks conserved residue(s) required for the propagation of feature annotation.</text>
</comment>
<feature type="domain" description="Prephenate/arogenate dehydrogenase" evidence="16">
    <location>
        <begin position="3"/>
        <end position="291"/>
    </location>
</feature>
<dbReference type="SUPFAM" id="SSF48179">
    <property type="entry name" value="6-phosphogluconate dehydrogenase C-terminal domain-like"/>
    <property type="match status" value="1"/>
</dbReference>
<dbReference type="RefSeq" id="WP_089358909.1">
    <property type="nucleotide sequence ID" value="NZ_FZOG01000001.1"/>
</dbReference>
<dbReference type="GO" id="GO:0070403">
    <property type="term" value="F:NAD+ binding"/>
    <property type="evidence" value="ECO:0007669"/>
    <property type="project" value="InterPro"/>
</dbReference>
<evidence type="ECO:0000256" key="5">
    <source>
        <dbReference type="ARBA" id="ARBA00009948"/>
    </source>
</evidence>
<name>A0A239A4Q0_9PSED</name>
<dbReference type="FunFam" id="1.10.3660.10:FF:000003">
    <property type="entry name" value="Prephenate dehydrogenase"/>
    <property type="match status" value="1"/>
</dbReference>
<sequence>MIGRLVVVGLGLIGGSFAKGLRERGVCREVVGVDLDPQSRETAVALGVVDRCEEQLALACQGADVIQLAVPILAMERVLAELAALDLGNAVLTDVGSAKGNVVRAASLAFGGMPARFVPGHPIAGSEQSGVEAANAELFRQHKVILTPQDGTDPQALQLVDQLWRQLGADVEHMQVEHHDQVLAATSHLPHLLAFGLVDSLAKRSENLEIFRYAAGGFRDFTRIAGSDPVMWHDIFLANREAVLQNLDVFRSDLDALRAAVDAGDGHKLLGVFTRARVAREHFSKILARRAYVDAMHTNDLIFLANPGGKVTGKIRVPGDKSISHRSIMLGSIAEGITEVEGFLEGEDALATLQAFRDMGVVIEGPHHGRVTIHGVGLRGLKAPPGPIYVGNSGTSMRLLSGLLAAQPFDVTLTGDASLNKRPMNRVAKPLRAMGAIIETAAEGRPPLTVRAGGRLGGMTYEMPMASAQVKSCLLLAGLYAAGSTTVIEPAPTRDHTERMLRGFGYPVTVEGSSATVESGHTLKGTHIEVPADISSAAFFLVAASIAEGSDLLLEHVGVNPTRTGVIDILRLMGADISLENEREVGGEPVADIRVRSAKLKGINIPEDLVPLAIDEFPVLFVAAACAEGRTVLRGAEELRVKESDRIQVMADGLIELGVSAEPTPDGIIIEGGAMGGGEVHAHGDHRIAMAFSVASLRAGAPIRIHDCANVATSFPNFLALAAQVGMQVGEEDK</sequence>
<dbReference type="InterPro" id="IPR023193">
    <property type="entry name" value="EPSP_synthase_CS"/>
</dbReference>
<dbReference type="EMBL" id="FZOG01000001">
    <property type="protein sequence ID" value="SNR90479.1"/>
    <property type="molecule type" value="Genomic_DNA"/>
</dbReference>
<dbReference type="PROSITE" id="PS51176">
    <property type="entry name" value="PDH_ADH"/>
    <property type="match status" value="1"/>
</dbReference>
<dbReference type="PROSITE" id="PS00885">
    <property type="entry name" value="EPSP_SYNTHASE_2"/>
    <property type="match status" value="1"/>
</dbReference>
<evidence type="ECO:0000256" key="3">
    <source>
        <dbReference type="ARBA" id="ARBA00005067"/>
    </source>
</evidence>
<feature type="binding site" evidence="15">
    <location>
        <position position="469"/>
    </location>
    <ligand>
        <name>3-phosphoshikimate</name>
        <dbReference type="ChEBI" id="CHEBI:145989"/>
    </ligand>
</feature>
<dbReference type="Pfam" id="PF00275">
    <property type="entry name" value="EPSP_synthase"/>
    <property type="match status" value="1"/>
</dbReference>
<dbReference type="PANTHER" id="PTHR21090">
    <property type="entry name" value="AROM/DEHYDROQUINATE SYNTHASE"/>
    <property type="match status" value="1"/>
</dbReference>
<comment type="pathway">
    <text evidence="3">Amino-acid biosynthesis; L-tyrosine biosynthesis; (4-hydroxyphenyl)pyruvate from prephenate (NAD(+) route): step 1/1.</text>
</comment>
<keyword evidence="7" id="KW-0827">Tyrosine biosynthesis</keyword>
<dbReference type="AlphaFoldDB" id="A0A239A4Q0"/>
<evidence type="ECO:0000256" key="15">
    <source>
        <dbReference type="HAMAP-Rule" id="MF_00210"/>
    </source>
</evidence>
<evidence type="ECO:0000256" key="13">
    <source>
        <dbReference type="ARBA" id="ARBA00044633"/>
    </source>
</evidence>
<dbReference type="PANTHER" id="PTHR21090:SF5">
    <property type="entry name" value="PENTAFUNCTIONAL AROM POLYPEPTIDE"/>
    <property type="match status" value="1"/>
</dbReference>
<keyword evidence="6 15" id="KW-0963">Cytoplasm</keyword>
<evidence type="ECO:0000256" key="11">
    <source>
        <dbReference type="ARBA" id="ARBA00023027"/>
    </source>
</evidence>
<evidence type="ECO:0000256" key="12">
    <source>
        <dbReference type="ARBA" id="ARBA00023141"/>
    </source>
</evidence>
<evidence type="ECO:0000256" key="4">
    <source>
        <dbReference type="ARBA" id="ARBA00007964"/>
    </source>
</evidence>
<keyword evidence="10" id="KW-0560">Oxidoreductase</keyword>
<dbReference type="EC" id="2.5.1.19" evidence="15"/>
<dbReference type="Pfam" id="PF02153">
    <property type="entry name" value="PDH_N"/>
    <property type="match status" value="1"/>
</dbReference>
<evidence type="ECO:0000256" key="10">
    <source>
        <dbReference type="ARBA" id="ARBA00023002"/>
    </source>
</evidence>
<dbReference type="InterPro" id="IPR046826">
    <property type="entry name" value="PDH_N"/>
</dbReference>
<organism evidence="17 18">
    <name type="scientific">Pseudomonas segetis</name>
    <dbReference type="NCBI Taxonomy" id="298908"/>
    <lineage>
        <taxon>Bacteria</taxon>
        <taxon>Pseudomonadati</taxon>
        <taxon>Pseudomonadota</taxon>
        <taxon>Gammaproteobacteria</taxon>
        <taxon>Pseudomonadales</taxon>
        <taxon>Pseudomonadaceae</taxon>
        <taxon>Pseudomonas</taxon>
    </lineage>
</organism>
<feature type="binding site" evidence="15">
    <location>
        <position position="615"/>
    </location>
    <ligand>
        <name>3-phosphoshikimate</name>
        <dbReference type="ChEBI" id="CHEBI:145989"/>
    </ligand>
</feature>
<gene>
    <name evidence="15" type="primary">aroA</name>
    <name evidence="17" type="ORF">SAMN05216255_0902</name>
</gene>
<feature type="binding site" evidence="15">
    <location>
        <position position="326"/>
    </location>
    <ligand>
        <name>3-phosphoshikimate</name>
        <dbReference type="ChEBI" id="CHEBI:145989"/>
    </ligand>
</feature>
<feature type="binding site" evidence="15">
    <location>
        <position position="467"/>
    </location>
    <ligand>
        <name>3-phosphoshikimate</name>
        <dbReference type="ChEBI" id="CHEBI:145989"/>
    </ligand>
</feature>
<proteinExistence type="inferred from homology"/>
<evidence type="ECO:0000256" key="8">
    <source>
        <dbReference type="ARBA" id="ARBA00022605"/>
    </source>
</evidence>
<dbReference type="HAMAP" id="MF_00210">
    <property type="entry name" value="EPSP_synth"/>
    <property type="match status" value="1"/>
</dbReference>
<dbReference type="GO" id="GO:0004665">
    <property type="term" value="F:prephenate dehydrogenase (NADP+) activity"/>
    <property type="evidence" value="ECO:0007669"/>
    <property type="project" value="InterPro"/>
</dbReference>
<evidence type="ECO:0000256" key="9">
    <source>
        <dbReference type="ARBA" id="ARBA00022679"/>
    </source>
</evidence>
<feature type="binding site" evidence="15">
    <location>
        <position position="394"/>
    </location>
    <ligand>
        <name>phosphoenolpyruvate</name>
        <dbReference type="ChEBI" id="CHEBI:58702"/>
    </ligand>
</feature>
<comment type="subcellular location">
    <subcellularLocation>
        <location evidence="15">Cytoplasm</location>
    </subcellularLocation>
</comment>
<dbReference type="GO" id="GO:0006571">
    <property type="term" value="P:tyrosine biosynthetic process"/>
    <property type="evidence" value="ECO:0007669"/>
    <property type="project" value="UniProtKB-KW"/>
</dbReference>
<dbReference type="InterPro" id="IPR013792">
    <property type="entry name" value="RNA3'P_cycl/enolpyr_Trfase_a/b"/>
</dbReference>
<comment type="catalytic activity">
    <reaction evidence="13">
        <text>3-phosphoshikimate + phosphoenolpyruvate = 5-O-(1-carboxyvinyl)-3-phosphoshikimate + phosphate</text>
        <dbReference type="Rhea" id="RHEA:21256"/>
        <dbReference type="ChEBI" id="CHEBI:43474"/>
        <dbReference type="ChEBI" id="CHEBI:57701"/>
        <dbReference type="ChEBI" id="CHEBI:58702"/>
        <dbReference type="ChEBI" id="CHEBI:145989"/>
        <dbReference type="EC" id="2.5.1.19"/>
    </reaction>
    <physiologicalReaction direction="left-to-right" evidence="13">
        <dbReference type="Rhea" id="RHEA:21257"/>
    </physiologicalReaction>
</comment>
<dbReference type="GO" id="GO:0009423">
    <property type="term" value="P:chorismate biosynthetic process"/>
    <property type="evidence" value="ECO:0007669"/>
    <property type="project" value="UniProtKB-UniRule"/>
</dbReference>
<dbReference type="Proteomes" id="UP000242915">
    <property type="component" value="Unassembled WGS sequence"/>
</dbReference>
<reference evidence="18" key="1">
    <citation type="submission" date="2017-06" db="EMBL/GenBank/DDBJ databases">
        <authorList>
            <person name="Varghese N."/>
            <person name="Submissions S."/>
        </authorList>
    </citation>
    <scope>NUCLEOTIDE SEQUENCE [LARGE SCALE GENOMIC DNA]</scope>
    <source>
        <strain evidence="18">CIP 108523</strain>
    </source>
</reference>
<dbReference type="SUPFAM" id="SSF51735">
    <property type="entry name" value="NAD(P)-binding Rossmann-fold domains"/>
    <property type="match status" value="1"/>
</dbReference>
<dbReference type="SUPFAM" id="SSF55205">
    <property type="entry name" value="EPT/RTPC-like"/>
    <property type="match status" value="1"/>
</dbReference>
<dbReference type="InterPro" id="IPR003099">
    <property type="entry name" value="Prephen_DH"/>
</dbReference>
<evidence type="ECO:0000256" key="2">
    <source>
        <dbReference type="ARBA" id="ARBA00004811"/>
    </source>
</evidence>
<keyword evidence="9 15" id="KW-0808">Transferase</keyword>
<evidence type="ECO:0000256" key="6">
    <source>
        <dbReference type="ARBA" id="ARBA00022490"/>
    </source>
</evidence>
<dbReference type="Pfam" id="PF20463">
    <property type="entry name" value="PDH_C"/>
    <property type="match status" value="1"/>
</dbReference>
<dbReference type="GO" id="GO:0003866">
    <property type="term" value="F:3-phosphoshikimate 1-carboxyvinyltransferase activity"/>
    <property type="evidence" value="ECO:0007669"/>
    <property type="project" value="UniProtKB-UniRule"/>
</dbReference>
<dbReference type="InterPro" id="IPR036291">
    <property type="entry name" value="NAD(P)-bd_dom_sf"/>
</dbReference>
<feature type="binding site" evidence="15">
    <location>
        <position position="646"/>
    </location>
    <ligand>
        <name>phosphoenolpyruvate</name>
        <dbReference type="ChEBI" id="CHEBI:58702"/>
    </ligand>
</feature>
<comment type="similarity">
    <text evidence="5 15">Belongs to the EPSP synthase family.</text>
</comment>
<dbReference type="InterPro" id="IPR036968">
    <property type="entry name" value="Enolpyruvate_Tfrase_sf"/>
</dbReference>
<evidence type="ECO:0000313" key="17">
    <source>
        <dbReference type="EMBL" id="SNR90479.1"/>
    </source>
</evidence>
<dbReference type="GO" id="GO:0005737">
    <property type="term" value="C:cytoplasm"/>
    <property type="evidence" value="ECO:0007669"/>
    <property type="project" value="UniProtKB-SubCell"/>
</dbReference>
<dbReference type="Gene3D" id="3.65.10.10">
    <property type="entry name" value="Enolpyruvate transferase domain"/>
    <property type="match status" value="2"/>
</dbReference>
<feature type="binding site" evidence="15">
    <location>
        <position position="687"/>
    </location>
    <ligand>
        <name>phosphoenolpyruvate</name>
        <dbReference type="ChEBI" id="CHEBI:58702"/>
    </ligand>
</feature>
<evidence type="ECO:0000256" key="1">
    <source>
        <dbReference type="ARBA" id="ARBA00002174"/>
    </source>
</evidence>
<dbReference type="NCBIfam" id="NF011381">
    <property type="entry name" value="PRK14806.1"/>
    <property type="match status" value="1"/>
</dbReference>
<dbReference type="InterPro" id="IPR046825">
    <property type="entry name" value="PDH_C"/>
</dbReference>
<evidence type="ECO:0000259" key="16">
    <source>
        <dbReference type="PROSITE" id="PS51176"/>
    </source>
</evidence>
<feature type="binding site" evidence="15">
    <location>
        <position position="469"/>
    </location>
    <ligand>
        <name>phosphoenolpyruvate</name>
        <dbReference type="ChEBI" id="CHEBI:58702"/>
    </ligand>
</feature>
<dbReference type="InterPro" id="IPR008927">
    <property type="entry name" value="6-PGluconate_DH-like_C_sf"/>
</dbReference>
<comment type="pathway">
    <text evidence="2 15">Metabolic intermediate biosynthesis; chorismate biosynthesis; chorismate from D-erythrose 4-phosphate and phosphoenolpyruvate: step 6/7.</text>
</comment>
<dbReference type="FunFam" id="3.65.10.10:FF:000005">
    <property type="entry name" value="3-phosphoshikimate 1-carboxyvinyltransferase"/>
    <property type="match status" value="1"/>
</dbReference>
<keyword evidence="11" id="KW-0520">NAD</keyword>
<dbReference type="InterPro" id="IPR006264">
    <property type="entry name" value="EPSP_synthase"/>
</dbReference>
<dbReference type="UniPathway" id="UPA00053">
    <property type="reaction ID" value="UER00089"/>
</dbReference>
<evidence type="ECO:0000256" key="7">
    <source>
        <dbReference type="ARBA" id="ARBA00022498"/>
    </source>
</evidence>
<feature type="binding site" evidence="15">
    <location>
        <position position="422"/>
    </location>
    <ligand>
        <name>phosphoenolpyruvate</name>
        <dbReference type="ChEBI" id="CHEBI:58702"/>
    </ligand>
</feature>
<feature type="binding site" evidence="15">
    <location>
        <position position="321"/>
    </location>
    <ligand>
        <name>3-phosphoshikimate</name>
        <dbReference type="ChEBI" id="CHEBI:145989"/>
    </ligand>
</feature>
<feature type="binding site" evidence="15">
    <location>
        <position position="642"/>
    </location>
    <ligand>
        <name>3-phosphoshikimate</name>
        <dbReference type="ChEBI" id="CHEBI:145989"/>
    </ligand>
</feature>